<evidence type="ECO:0000313" key="5">
    <source>
        <dbReference type="Proteomes" id="UP000623467"/>
    </source>
</evidence>
<feature type="compositionally biased region" description="Low complexity" evidence="1">
    <location>
        <begin position="346"/>
        <end position="360"/>
    </location>
</feature>
<name>A0A8H6YV23_9AGAR</name>
<evidence type="ECO:0000313" key="4">
    <source>
        <dbReference type="EMBL" id="KAF7367650.1"/>
    </source>
</evidence>
<feature type="transmembrane region" description="Helical" evidence="2">
    <location>
        <begin position="188"/>
        <end position="209"/>
    </location>
</feature>
<keyword evidence="2" id="KW-0812">Transmembrane</keyword>
<keyword evidence="2" id="KW-1133">Transmembrane helix</keyword>
<proteinExistence type="predicted"/>
<sequence length="393" mass="42410">MSSIRVLSLVYLSALAASALAAQSLDLRSEQTQAQCSSDFDWAENSLKLTPCLLAAYVWGSCFTDNWNVPQLTQGNHYDNPNSTTANLCTCSWAAYNLLSACTACQGFDSAVLNWAAYEQNCTYFLTNTWFPDNVTLPTGTAIPFWAGTDPTTWSDGRFNSAQAKLIAQENIPDYIQSPGPQKSNPSAFVGGVIGGVVVLIIGGVAFWFMRKRDQTHPEEGGVRPYLTRPQIHGRSLSDLSGRILGPRSMSMVNSHRPGTIYTTAGTMHTHTASVHSLPYTSGYTSPVHPLSPPLPAQMSPPVSMSIARKTSGTTLRSTASSTEFLAAVIVHERYAPETERTRLNPPAYSTSASVSPASSVEPTDPTPQSSSFTPGHRTRRGKTSVDTQMSSD</sequence>
<comment type="caution">
    <text evidence="4">The sequence shown here is derived from an EMBL/GenBank/DDBJ whole genome shotgun (WGS) entry which is preliminary data.</text>
</comment>
<protein>
    <recommendedName>
        <fullName evidence="6">Transmembrane protein</fullName>
    </recommendedName>
</protein>
<keyword evidence="3" id="KW-0732">Signal</keyword>
<dbReference type="OrthoDB" id="2796893at2759"/>
<accession>A0A8H6YV23</accession>
<dbReference type="Proteomes" id="UP000623467">
    <property type="component" value="Unassembled WGS sequence"/>
</dbReference>
<dbReference type="AlphaFoldDB" id="A0A8H6YV23"/>
<dbReference type="EMBL" id="JACAZH010000005">
    <property type="protein sequence ID" value="KAF7367650.1"/>
    <property type="molecule type" value="Genomic_DNA"/>
</dbReference>
<evidence type="ECO:0000256" key="2">
    <source>
        <dbReference type="SAM" id="Phobius"/>
    </source>
</evidence>
<gene>
    <name evidence="4" type="ORF">MSAN_00828600</name>
</gene>
<dbReference type="Gene3D" id="1.20.5.510">
    <property type="entry name" value="Single helix bin"/>
    <property type="match status" value="1"/>
</dbReference>
<organism evidence="4 5">
    <name type="scientific">Mycena sanguinolenta</name>
    <dbReference type="NCBI Taxonomy" id="230812"/>
    <lineage>
        <taxon>Eukaryota</taxon>
        <taxon>Fungi</taxon>
        <taxon>Dikarya</taxon>
        <taxon>Basidiomycota</taxon>
        <taxon>Agaricomycotina</taxon>
        <taxon>Agaricomycetes</taxon>
        <taxon>Agaricomycetidae</taxon>
        <taxon>Agaricales</taxon>
        <taxon>Marasmiineae</taxon>
        <taxon>Mycenaceae</taxon>
        <taxon>Mycena</taxon>
    </lineage>
</organism>
<keyword evidence="2" id="KW-0472">Membrane</keyword>
<keyword evidence="5" id="KW-1185">Reference proteome</keyword>
<feature type="region of interest" description="Disordered" evidence="1">
    <location>
        <begin position="338"/>
        <end position="393"/>
    </location>
</feature>
<reference evidence="4" key="1">
    <citation type="submission" date="2020-05" db="EMBL/GenBank/DDBJ databases">
        <title>Mycena genomes resolve the evolution of fungal bioluminescence.</title>
        <authorList>
            <person name="Tsai I.J."/>
        </authorList>
    </citation>
    <scope>NUCLEOTIDE SEQUENCE</scope>
    <source>
        <strain evidence="4">160909Yilan</strain>
    </source>
</reference>
<feature type="chain" id="PRO_5034791228" description="Transmembrane protein" evidence="3">
    <location>
        <begin position="22"/>
        <end position="393"/>
    </location>
</feature>
<evidence type="ECO:0008006" key="6">
    <source>
        <dbReference type="Google" id="ProtNLM"/>
    </source>
</evidence>
<feature type="signal peptide" evidence="3">
    <location>
        <begin position="1"/>
        <end position="21"/>
    </location>
</feature>
<evidence type="ECO:0000256" key="3">
    <source>
        <dbReference type="SAM" id="SignalP"/>
    </source>
</evidence>
<evidence type="ECO:0000256" key="1">
    <source>
        <dbReference type="SAM" id="MobiDB-lite"/>
    </source>
</evidence>